<evidence type="ECO:0000256" key="1">
    <source>
        <dbReference type="SAM" id="SignalP"/>
    </source>
</evidence>
<dbReference type="PANTHER" id="PTHR38847">
    <property type="match status" value="1"/>
</dbReference>
<dbReference type="Pfam" id="PF14273">
    <property type="entry name" value="DUF4360"/>
    <property type="match status" value="1"/>
</dbReference>
<organism evidence="2 3">
    <name type="scientific">Lentzea pudingi</name>
    <dbReference type="NCBI Taxonomy" id="1789439"/>
    <lineage>
        <taxon>Bacteria</taxon>
        <taxon>Bacillati</taxon>
        <taxon>Actinomycetota</taxon>
        <taxon>Actinomycetes</taxon>
        <taxon>Pseudonocardiales</taxon>
        <taxon>Pseudonocardiaceae</taxon>
        <taxon>Lentzea</taxon>
    </lineage>
</organism>
<gene>
    <name evidence="2" type="ORF">GCM10011609_87930</name>
</gene>
<protein>
    <recommendedName>
        <fullName evidence="4">DUF4360 domain-containing protein</fullName>
    </recommendedName>
</protein>
<comment type="caution">
    <text evidence="2">The sequence shown here is derived from an EMBL/GenBank/DDBJ whole genome shotgun (WGS) entry which is preliminary data.</text>
</comment>
<dbReference type="InterPro" id="IPR025649">
    <property type="entry name" value="DUF4360"/>
</dbReference>
<evidence type="ECO:0008006" key="4">
    <source>
        <dbReference type="Google" id="ProtNLM"/>
    </source>
</evidence>
<evidence type="ECO:0000313" key="2">
    <source>
        <dbReference type="EMBL" id="GGN30253.1"/>
    </source>
</evidence>
<evidence type="ECO:0000313" key="3">
    <source>
        <dbReference type="Proteomes" id="UP000597656"/>
    </source>
</evidence>
<name>A0ABQ2IW96_9PSEU</name>
<accession>A0ABQ2IW96</accession>
<feature type="chain" id="PRO_5047281584" description="DUF4360 domain-containing protein" evidence="1">
    <location>
        <begin position="16"/>
        <end position="206"/>
    </location>
</feature>
<dbReference type="EMBL" id="BMNC01000036">
    <property type="protein sequence ID" value="GGN30253.1"/>
    <property type="molecule type" value="Genomic_DNA"/>
</dbReference>
<keyword evidence="3" id="KW-1185">Reference proteome</keyword>
<proteinExistence type="predicted"/>
<dbReference type="RefSeq" id="WP_189160766.1">
    <property type="nucleotide sequence ID" value="NZ_BMNC01000036.1"/>
</dbReference>
<dbReference type="Proteomes" id="UP000597656">
    <property type="component" value="Unassembled WGS sequence"/>
</dbReference>
<sequence length="206" mass="21846">MLALISAAAVALATAAAPSIENVPPADHITVQVVTVNGSGCSQGTAAVAVSSDSTAFTVTYSDYLAAAGGNVRPTDFRKNCQMGLRVRVPHGFTFAIAQVDYRGFAHLAPGATGTQLAGYYFQGNSETDRLRHSFGGPFSDNWQTTDLKEVAELVFAPCGEERILNVNTELRVNAGSSAGTTSFMAMDSADQSIKTKYRFAWKTCF</sequence>
<reference evidence="3" key="1">
    <citation type="journal article" date="2019" name="Int. J. Syst. Evol. Microbiol.">
        <title>The Global Catalogue of Microorganisms (GCM) 10K type strain sequencing project: providing services to taxonomists for standard genome sequencing and annotation.</title>
        <authorList>
            <consortium name="The Broad Institute Genomics Platform"/>
            <consortium name="The Broad Institute Genome Sequencing Center for Infectious Disease"/>
            <person name="Wu L."/>
            <person name="Ma J."/>
        </authorList>
    </citation>
    <scope>NUCLEOTIDE SEQUENCE [LARGE SCALE GENOMIC DNA]</scope>
    <source>
        <strain evidence="3">CGMCC 4.7319</strain>
    </source>
</reference>
<dbReference type="PANTHER" id="PTHR38847:SF1">
    <property type="entry name" value="PSEUDOURIDINE SYNTHASE RSUA_RLUA-LIKE DOMAIN-CONTAINING PROTEIN"/>
    <property type="match status" value="1"/>
</dbReference>
<feature type="signal peptide" evidence="1">
    <location>
        <begin position="1"/>
        <end position="15"/>
    </location>
</feature>
<keyword evidence="1" id="KW-0732">Signal</keyword>